<evidence type="ECO:0000313" key="2">
    <source>
        <dbReference type="EMBL" id="KAL1537028.1"/>
    </source>
</evidence>
<feature type="region of interest" description="Disordered" evidence="1">
    <location>
        <begin position="1"/>
        <end position="44"/>
    </location>
</feature>
<evidence type="ECO:0000256" key="1">
    <source>
        <dbReference type="SAM" id="MobiDB-lite"/>
    </source>
</evidence>
<keyword evidence="3" id="KW-1185">Reference proteome</keyword>
<dbReference type="Proteomes" id="UP001567538">
    <property type="component" value="Unassembled WGS sequence"/>
</dbReference>
<name>A0ABD1FYV3_SALDI</name>
<proteinExistence type="predicted"/>
<dbReference type="EMBL" id="JBEAFC010000011">
    <property type="protein sequence ID" value="KAL1537028.1"/>
    <property type="molecule type" value="Genomic_DNA"/>
</dbReference>
<evidence type="ECO:0000313" key="3">
    <source>
        <dbReference type="Proteomes" id="UP001567538"/>
    </source>
</evidence>
<reference evidence="2 3" key="1">
    <citation type="submission" date="2024-06" db="EMBL/GenBank/DDBJ databases">
        <title>A chromosome level genome sequence of Diviner's sage (Salvia divinorum).</title>
        <authorList>
            <person name="Ford S.A."/>
            <person name="Ro D.-K."/>
            <person name="Ness R.W."/>
            <person name="Phillips M.A."/>
        </authorList>
    </citation>
    <scope>NUCLEOTIDE SEQUENCE [LARGE SCALE GENOMIC DNA]</scope>
    <source>
        <strain evidence="2">SAF-2024a</strain>
        <tissue evidence="2">Leaf</tissue>
    </source>
</reference>
<comment type="caution">
    <text evidence="2">The sequence shown here is derived from an EMBL/GenBank/DDBJ whole genome shotgun (WGS) entry which is preliminary data.</text>
</comment>
<gene>
    <name evidence="2" type="ORF">AAHA92_29588</name>
</gene>
<sequence length="105" mass="11710">MSTPLPAGPLFKSQPPFFASSHSPTPPPHYGGERDLEISSGGQCSIQQEREEKSWWNMLWKTMGAGEHSLAYLPFKTAVYSPLLHAMTDLPLAGTQRRLSTNLRR</sequence>
<dbReference type="AlphaFoldDB" id="A0ABD1FYV3"/>
<protein>
    <submittedName>
        <fullName evidence="2">Uncharacterized protein</fullName>
    </submittedName>
</protein>
<organism evidence="2 3">
    <name type="scientific">Salvia divinorum</name>
    <name type="common">Maria pastora</name>
    <name type="synonym">Diviner's sage</name>
    <dbReference type="NCBI Taxonomy" id="28513"/>
    <lineage>
        <taxon>Eukaryota</taxon>
        <taxon>Viridiplantae</taxon>
        <taxon>Streptophyta</taxon>
        <taxon>Embryophyta</taxon>
        <taxon>Tracheophyta</taxon>
        <taxon>Spermatophyta</taxon>
        <taxon>Magnoliopsida</taxon>
        <taxon>eudicotyledons</taxon>
        <taxon>Gunneridae</taxon>
        <taxon>Pentapetalae</taxon>
        <taxon>asterids</taxon>
        <taxon>lamiids</taxon>
        <taxon>Lamiales</taxon>
        <taxon>Lamiaceae</taxon>
        <taxon>Nepetoideae</taxon>
        <taxon>Mentheae</taxon>
        <taxon>Salviinae</taxon>
        <taxon>Salvia</taxon>
        <taxon>Salvia subgen. Calosphace</taxon>
    </lineage>
</organism>
<accession>A0ABD1FYV3</accession>